<dbReference type="GO" id="GO:0006400">
    <property type="term" value="P:tRNA modification"/>
    <property type="evidence" value="ECO:0007669"/>
    <property type="project" value="InterPro"/>
</dbReference>
<protein>
    <recommendedName>
        <fullName evidence="6">tRNA-guanosine(34) queuine transglycosylase</fullName>
        <ecNumber evidence="6">2.4.2.64</ecNumber>
    </recommendedName>
</protein>
<dbReference type="SUPFAM" id="SSF51713">
    <property type="entry name" value="tRNA-guanine transglycosylase"/>
    <property type="match status" value="1"/>
</dbReference>
<evidence type="ECO:0000256" key="5">
    <source>
        <dbReference type="ARBA" id="ARBA00022833"/>
    </source>
</evidence>
<organism evidence="9 10">
    <name type="scientific">Perkinsus olseni</name>
    <name type="common">Perkinsus atlanticus</name>
    <dbReference type="NCBI Taxonomy" id="32597"/>
    <lineage>
        <taxon>Eukaryota</taxon>
        <taxon>Sar</taxon>
        <taxon>Alveolata</taxon>
        <taxon>Perkinsozoa</taxon>
        <taxon>Perkinsea</taxon>
        <taxon>Perkinsida</taxon>
        <taxon>Perkinsidae</taxon>
        <taxon>Perkinsus</taxon>
    </lineage>
</organism>
<dbReference type="PANTHER" id="PTHR43530">
    <property type="entry name" value="QUEUINE TRNA-RIBOSYLTRANSFERASE CATALYTIC SUBUNIT 1"/>
    <property type="match status" value="1"/>
</dbReference>
<dbReference type="GO" id="GO:0005829">
    <property type="term" value="C:cytosol"/>
    <property type="evidence" value="ECO:0007669"/>
    <property type="project" value="TreeGrafter"/>
</dbReference>
<dbReference type="GO" id="GO:0008479">
    <property type="term" value="F:tRNA-guanosine(34) queuine transglycosylase activity"/>
    <property type="evidence" value="ECO:0007669"/>
    <property type="project" value="UniProtKB-EC"/>
</dbReference>
<evidence type="ECO:0000259" key="8">
    <source>
        <dbReference type="Pfam" id="PF01702"/>
    </source>
</evidence>
<feature type="compositionally biased region" description="Basic and acidic residues" evidence="7">
    <location>
        <begin position="32"/>
        <end position="41"/>
    </location>
</feature>
<reference evidence="9 10" key="1">
    <citation type="submission" date="2020-04" db="EMBL/GenBank/DDBJ databases">
        <title>Perkinsus olseni comparative genomics.</title>
        <authorList>
            <person name="Bogema D.R."/>
        </authorList>
    </citation>
    <scope>NUCLEOTIDE SEQUENCE [LARGE SCALE GENOMIC DNA]</scope>
    <source>
        <strain evidence="9">ATCC PRA-205</strain>
    </source>
</reference>
<dbReference type="InterPro" id="IPR004803">
    <property type="entry name" value="TGT"/>
</dbReference>
<evidence type="ECO:0000313" key="10">
    <source>
        <dbReference type="Proteomes" id="UP000574390"/>
    </source>
</evidence>
<evidence type="ECO:0000256" key="2">
    <source>
        <dbReference type="ARBA" id="ARBA00022679"/>
    </source>
</evidence>
<dbReference type="Gene3D" id="3.20.20.105">
    <property type="entry name" value="Queuine tRNA-ribosyltransferase-like"/>
    <property type="match status" value="1"/>
</dbReference>
<dbReference type="NCBIfam" id="TIGR00430">
    <property type="entry name" value="Q_tRNA_tgt"/>
    <property type="match status" value="1"/>
</dbReference>
<dbReference type="EC" id="2.4.2.64" evidence="6"/>
<dbReference type="InterPro" id="IPR036511">
    <property type="entry name" value="TGT-like_sf"/>
</dbReference>
<dbReference type="HAMAP" id="MF_00168">
    <property type="entry name" value="Q_tRNA_Tgt"/>
    <property type="match status" value="1"/>
</dbReference>
<name>A0A7J6U4G5_PEROL</name>
<evidence type="ECO:0000256" key="4">
    <source>
        <dbReference type="ARBA" id="ARBA00022723"/>
    </source>
</evidence>
<proteinExistence type="inferred from homology"/>
<dbReference type="Proteomes" id="UP000574390">
    <property type="component" value="Unassembled WGS sequence"/>
</dbReference>
<dbReference type="PANTHER" id="PTHR43530:SF1">
    <property type="entry name" value="QUEUINE TRNA-RIBOSYLTRANSFERASE CATALYTIC SUBUNIT 1"/>
    <property type="match status" value="1"/>
</dbReference>
<evidence type="ECO:0000256" key="1">
    <source>
        <dbReference type="ARBA" id="ARBA00022676"/>
    </source>
</evidence>
<dbReference type="GO" id="GO:0046872">
    <property type="term" value="F:metal ion binding"/>
    <property type="evidence" value="ECO:0007669"/>
    <property type="project" value="UniProtKB-KW"/>
</dbReference>
<comment type="caution">
    <text evidence="9">The sequence shown here is derived from an EMBL/GenBank/DDBJ whole genome shotgun (WGS) entry which is preliminary data.</text>
</comment>
<feature type="non-terminal residue" evidence="9">
    <location>
        <position position="473"/>
    </location>
</feature>
<dbReference type="AlphaFoldDB" id="A0A7J6U4G5"/>
<evidence type="ECO:0000313" key="9">
    <source>
        <dbReference type="EMBL" id="KAF4751591.1"/>
    </source>
</evidence>
<gene>
    <name evidence="9" type="primary">QTRT1_2</name>
    <name evidence="9" type="ORF">FOZ62_024482</name>
</gene>
<evidence type="ECO:0000256" key="3">
    <source>
        <dbReference type="ARBA" id="ARBA00022694"/>
    </source>
</evidence>
<keyword evidence="4" id="KW-0479">Metal-binding</keyword>
<evidence type="ECO:0000256" key="7">
    <source>
        <dbReference type="SAM" id="MobiDB-lite"/>
    </source>
</evidence>
<feature type="region of interest" description="Disordered" evidence="7">
    <location>
        <begin position="21"/>
        <end position="45"/>
    </location>
</feature>
<keyword evidence="1" id="KW-0328">Glycosyltransferase</keyword>
<dbReference type="InterPro" id="IPR002616">
    <property type="entry name" value="tRNA_ribo_trans-like"/>
</dbReference>
<dbReference type="Pfam" id="PF01702">
    <property type="entry name" value="TGT"/>
    <property type="match status" value="1"/>
</dbReference>
<feature type="domain" description="tRNA-guanine(15) transglycosylase-like" evidence="8">
    <location>
        <begin position="63"/>
        <end position="421"/>
    </location>
</feature>
<dbReference type="NCBIfam" id="TIGR00449">
    <property type="entry name" value="tgt_general"/>
    <property type="match status" value="1"/>
</dbReference>
<dbReference type="EMBL" id="JABANM010003021">
    <property type="protein sequence ID" value="KAF4751591.1"/>
    <property type="molecule type" value="Genomic_DNA"/>
</dbReference>
<keyword evidence="3" id="KW-0819">tRNA processing</keyword>
<keyword evidence="5" id="KW-0862">Zinc</keyword>
<accession>A0A7J6U4G5</accession>
<evidence type="ECO:0000256" key="6">
    <source>
        <dbReference type="ARBA" id="ARBA00024223"/>
    </source>
</evidence>
<sequence length="473" mass="52639">AAKLKDIAVLSFQFYCVQSMKHSETPGPNRSKSPEPKRFKGDYQSPLKPGEALQFELQGTDGRARAGVVHLPHGPVKTPVFMPVGTYGTIKGLLSEEVDALGPEIILANTYHLGTSPGAGLLQKVGGLHEYMHWPRNLLTDSGGFQMVSLLKLLSISEEGVHFQNPRTKEMMMLTPEESMGIQNSIGADIMMALDDVVSSTYEDRDRMKDAVERTIRWLDRCIAAHKRPEEQNLFGIVQGGLDRELRSWCLAEIKKRKLPGYAIGGLSGGEAKESFWQVVEQCTAQPEGLPADRPRYLMGVGYTLDIICCVALGVDMFDCVYPTRTARFGTALVRSGQMRLNRSDYRLDFKPIDPECSCPTCKNGYTRAYLHSIAAKEPVCAKLITVHNIHYMLTLLRECRAAILDKRFSQFVRDFLAEMYPSNSSICPPGWCRRCLSKAGIDITDMYDWSACTEGRDMPVSEITAKAAVGHQ</sequence>
<keyword evidence="2 9" id="KW-0808">Transferase</keyword>